<protein>
    <recommendedName>
        <fullName evidence="2">C2 domain-containing protein</fullName>
    </recommendedName>
</protein>
<keyword evidence="4" id="KW-1185">Reference proteome</keyword>
<dbReference type="InterPro" id="IPR035892">
    <property type="entry name" value="C2_domain_sf"/>
</dbReference>
<dbReference type="HOGENOM" id="CLU_228511_0_0_1"/>
<dbReference type="GO" id="GO:0007035">
    <property type="term" value="P:vacuolar acidification"/>
    <property type="evidence" value="ECO:0007669"/>
    <property type="project" value="TreeGrafter"/>
</dbReference>
<dbReference type="EnsemblProtists" id="PYU1_T002216">
    <property type="protein sequence ID" value="PYU1_T002216"/>
    <property type="gene ID" value="PYU1_G002213"/>
</dbReference>
<evidence type="ECO:0000313" key="3">
    <source>
        <dbReference type="EnsemblProtists" id="PYU1_T002216"/>
    </source>
</evidence>
<dbReference type="SUPFAM" id="SSF50156">
    <property type="entry name" value="PDZ domain-like"/>
    <property type="match status" value="1"/>
</dbReference>
<dbReference type="Gene3D" id="2.60.40.150">
    <property type="entry name" value="C2 domain"/>
    <property type="match status" value="1"/>
</dbReference>
<reference evidence="3" key="3">
    <citation type="submission" date="2014-11" db="UniProtKB">
        <authorList>
            <consortium name="EnsemblProtists"/>
        </authorList>
    </citation>
    <scope>IDENTIFICATION</scope>
    <source>
        <strain evidence="3">DAOM BR144</strain>
    </source>
</reference>
<dbReference type="CDD" id="cd00030">
    <property type="entry name" value="C2"/>
    <property type="match status" value="1"/>
</dbReference>
<dbReference type="STRING" id="431595.K3WB75"/>
<dbReference type="OMA" id="PVWHPYV"/>
<feature type="compositionally biased region" description="Basic and acidic residues" evidence="1">
    <location>
        <begin position="2230"/>
        <end position="2239"/>
    </location>
</feature>
<reference evidence="4" key="1">
    <citation type="journal article" date="2010" name="Genome Biol.">
        <title>Genome sequence of the necrotrophic plant pathogen Pythium ultimum reveals original pathogenicity mechanisms and effector repertoire.</title>
        <authorList>
            <person name="Levesque C.A."/>
            <person name="Brouwer H."/>
            <person name="Cano L."/>
            <person name="Hamilton J.P."/>
            <person name="Holt C."/>
            <person name="Huitema E."/>
            <person name="Raffaele S."/>
            <person name="Robideau G.P."/>
            <person name="Thines M."/>
            <person name="Win J."/>
            <person name="Zerillo M.M."/>
            <person name="Beakes G.W."/>
            <person name="Boore J.L."/>
            <person name="Busam D."/>
            <person name="Dumas B."/>
            <person name="Ferriera S."/>
            <person name="Fuerstenberg S.I."/>
            <person name="Gachon C.M."/>
            <person name="Gaulin E."/>
            <person name="Govers F."/>
            <person name="Grenville-Briggs L."/>
            <person name="Horner N."/>
            <person name="Hostetler J."/>
            <person name="Jiang R.H."/>
            <person name="Johnson J."/>
            <person name="Krajaejun T."/>
            <person name="Lin H."/>
            <person name="Meijer H.J."/>
            <person name="Moore B."/>
            <person name="Morris P."/>
            <person name="Phuntmart V."/>
            <person name="Puiu D."/>
            <person name="Shetty J."/>
            <person name="Stajich J.E."/>
            <person name="Tripathy S."/>
            <person name="Wawra S."/>
            <person name="van West P."/>
            <person name="Whitty B.R."/>
            <person name="Coutinho P.M."/>
            <person name="Henrissat B."/>
            <person name="Martin F."/>
            <person name="Thomas P.D."/>
            <person name="Tyler B.M."/>
            <person name="De Vries R.P."/>
            <person name="Kamoun S."/>
            <person name="Yandell M."/>
            <person name="Tisserat N."/>
            <person name="Buell C.R."/>
        </authorList>
    </citation>
    <scope>NUCLEOTIDE SEQUENCE</scope>
    <source>
        <strain evidence="4">DAOM:BR144</strain>
    </source>
</reference>
<reference evidence="4" key="2">
    <citation type="submission" date="2010-04" db="EMBL/GenBank/DDBJ databases">
        <authorList>
            <person name="Buell R."/>
            <person name="Hamilton J."/>
            <person name="Hostetler J."/>
        </authorList>
    </citation>
    <scope>NUCLEOTIDE SEQUENCE [LARGE SCALE GENOMIC DNA]</scope>
    <source>
        <strain evidence="4">DAOM:BR144</strain>
    </source>
</reference>
<feature type="region of interest" description="Disordered" evidence="1">
    <location>
        <begin position="688"/>
        <end position="718"/>
    </location>
</feature>
<feature type="domain" description="C2" evidence="2">
    <location>
        <begin position="2509"/>
        <end position="2693"/>
    </location>
</feature>
<dbReference type="eggNOG" id="KOG1064">
    <property type="taxonomic scope" value="Eukaryota"/>
</dbReference>
<dbReference type="Proteomes" id="UP000019132">
    <property type="component" value="Unassembled WGS sequence"/>
</dbReference>
<dbReference type="PANTHER" id="PTHR13950">
    <property type="entry name" value="RABCONNECTIN-RELATED"/>
    <property type="match status" value="1"/>
</dbReference>
<feature type="compositionally biased region" description="Polar residues" evidence="1">
    <location>
        <begin position="692"/>
        <end position="714"/>
    </location>
</feature>
<dbReference type="InterPro" id="IPR000008">
    <property type="entry name" value="C2_dom"/>
</dbReference>
<dbReference type="InterPro" id="IPR015943">
    <property type="entry name" value="WD40/YVTN_repeat-like_dom_sf"/>
</dbReference>
<dbReference type="InterPro" id="IPR036034">
    <property type="entry name" value="PDZ_sf"/>
</dbReference>
<organism evidence="3 4">
    <name type="scientific">Globisporangium ultimum (strain ATCC 200006 / CBS 805.95 / DAOM BR144)</name>
    <name type="common">Pythium ultimum</name>
    <dbReference type="NCBI Taxonomy" id="431595"/>
    <lineage>
        <taxon>Eukaryota</taxon>
        <taxon>Sar</taxon>
        <taxon>Stramenopiles</taxon>
        <taxon>Oomycota</taxon>
        <taxon>Peronosporomycetes</taxon>
        <taxon>Pythiales</taxon>
        <taxon>Pythiaceae</taxon>
        <taxon>Globisporangium</taxon>
    </lineage>
</organism>
<dbReference type="GO" id="GO:0043291">
    <property type="term" value="C:RAVE complex"/>
    <property type="evidence" value="ECO:0007669"/>
    <property type="project" value="TreeGrafter"/>
</dbReference>
<evidence type="ECO:0000313" key="4">
    <source>
        <dbReference type="Proteomes" id="UP000019132"/>
    </source>
</evidence>
<feature type="region of interest" description="Disordered" evidence="1">
    <location>
        <begin position="83"/>
        <end position="103"/>
    </location>
</feature>
<dbReference type="VEuPathDB" id="FungiDB:PYU1_G002213"/>
<dbReference type="Pfam" id="PF12234">
    <property type="entry name" value="Rav1p_C"/>
    <property type="match status" value="1"/>
</dbReference>
<dbReference type="InParanoid" id="K3WB75"/>
<evidence type="ECO:0000256" key="1">
    <source>
        <dbReference type="SAM" id="MobiDB-lite"/>
    </source>
</evidence>
<dbReference type="InterPro" id="IPR022033">
    <property type="entry name" value="Rav1p_C"/>
</dbReference>
<name>K3WB75_GLOUD</name>
<dbReference type="InterPro" id="IPR052208">
    <property type="entry name" value="DmX-like/RAVE_component"/>
</dbReference>
<dbReference type="Gene3D" id="2.130.10.10">
    <property type="entry name" value="YVTN repeat-like/Quinoprotein amine dehydrogenase"/>
    <property type="match status" value="1"/>
</dbReference>
<dbReference type="InterPro" id="IPR036322">
    <property type="entry name" value="WD40_repeat_dom_sf"/>
</dbReference>
<feature type="region of interest" description="Disordered" evidence="1">
    <location>
        <begin position="2230"/>
        <end position="2250"/>
    </location>
</feature>
<evidence type="ECO:0000259" key="2">
    <source>
        <dbReference type="PROSITE" id="PS50004"/>
    </source>
</evidence>
<sequence>MRTSNGGGASNMRAWSWVRIDGRNVVAIPTQQQIHLYDSDDFILLATISPTGHASAVTKVRWSAFHAKLASLSATQLIVHAPQLDDDDDDNADDSGGRRRARRNQKVSFVPMWEFRLPGDGAKIHSFSFSRCAEQLLYSDNTGIGILDIHNHGGAVSTGEDATIPQAQLMWRSTDHEAPGDEIVKFSPSAFVFGSSKAGQHTLKIWRVTTCEKQDADYTRSVLSVNELAHPEPIVYYSWKPANSQLHVARALDGSHKAQWFEPARILLTCTLNRTIRIWTEAEGSDDDDGTTVRHPSIPKFITVLMFEPSMPIDNFRWVLSKNRNLSEEKFESTTEKDRTQIDWLSGVDRQGVLHLWRLVGIPTTTPTIEETGVCIKVNDEEIEHQEGPTSTESTVLQMAPLQEICIMAYFSQDDFAVPSALDIILQREDNIIISYSAVVARKSLRPRVKRKCWYRSHTGAIVALAAHPSLPLIASVGAEPTDNDRASYEVLIFWISFSAFSAESRLIPSGVLKCAKECGEILSVQWVPTLHFDATPLLLVVFASGTIIMYGRAADAAGVVSSPKGSHHTTPHHFSRAQSVAPWTFFDYNTGESGIEYEVTSHKYPDTGIGFSFESKYEKLVVAEIDSHRSSFDQVSLGDELVGINNKSVIGRTPEEVHELLDAVPTEGLIFMRFRAKSSADRPLPVVPISSDETQPHKLSTKPSLPTYASLSSVDEEPGDKTVEKHALSLQHSFLATMGDSFRAYHQQSNVVHAGTVSMYGGWQQLLNMEVATSLALLCVAPVYVDDGEYEPSTVLIFGLTSLPGKLNAWKGVRSSSSKSYDISALSIQNSTILRKHDITSVAGERDYRQRAFSSKRLRDHGGLNSLLFLGDASGSVQHWRCQVSGENIAFTLMSSCSIPGSPQDQVNGERLFDSDRFFRRGYVVSDARKDGQVSAFKSDIRHIEVDDPNRIALLDSHQPNTLHIYEAESGLGILRLEESIRAAGRGNIMGFCWCNAHVEFNVDVLAVQYTSGIVLYQYDMNLHRWVQIGDDIKTPFSIFDCTRDSSALLIGGGFLKHEDEGQDHMESKSGLTSNEMPEVLGKWDEPGNFLQYSMDWKAPESPQKLPVWHPYVIITTLFGMHARVGVKDTQLAGDKPVFEFSKAFKDAVQMLKLLAKVIDDDISAQLSARSGVLSYAESRKSLDANGIASLGSIGRRDSVGRYSTTIHQNSQMNKAENLFGGSSESDAAFITPKVVETSSKSNEPLSKAEAAVIAGCIDALLLKTESLHLKNGALMFASFDQENLLEMKAVLHYVDTIQSLGFELDASAADLGAKRHFSSHVFTRSLKKVICESGLCKESVQRESKMDAKEHDDGERAQQMVQMWLEEPPSSGILWALHSDAQQFLLENCVHPQATWAELKPLWLGLWMKSTKDLRTVIERLAKSTFARTKDAMDVCLYYIALGKTNVLGALAKLSKSDQCKKLALFLDHDFSQERWCNAAVKNAYSLLSKKQYETAAAFFLICEPPRLQEALRVLAVRMSDHSLALTIGRLVEYRMSDNFQHDFINSATQNEITEVGDITRALLDQDIIPYFRQRKDRWMESCALWWLQDFEQACTVLLPHSQAVDAVNAHSAHPEHQNDLAIRCKTAVHFYINVTSSPIYFQYLHSSINSTLISWAAKKRRQALAQDSIDTLSAKKWNKLASTADIEHAYSFAAYACKRNGLSDTALVEMLQARHLVNVHARFEIAAAESDNSITISGDESELEHVSTSPRYRSSMRNLTKVDLQLKTPQGQTPWSSSPRRMSDIHQLDLSPQKCFPRDDAHRLHKSKTANVSLLLQQEKSIPAAPWLKAQIADIECRRWSSSAFVGKMIGIRVAREMISHFRAELDLCFRHYDPNVKHFRAEPHQEFLEELCAPLCKQFEVDRNYVLEAALGVMQPHAYLHIVEVCFLLSELGRSATLCKWVQYVSLSMLHSCSTFASCKITDDIYRDWEGLTIQLCYILNLDAQDQLQLPNSIVAQVAVAVRTGCIFLGWCRHRSKVIHEAILAPFFVNSKNRAGMIDDEYFAELSMFSFETNLTMIRQLQQEWGASSQKTWNFAGTFGYTFLETVAAYLQGKQAGEFPRASTHEKLRVHWHKLRKMYTLILMVSILRTHYARAQVFLMDFRDTQEVRKDLEELDISSSLFTPRKMWKVLEEGPLDGIKRWYSLMESHLRCEFDYSVKEETCLCGLYGLDGSALKLAEQATQHIDRDGENDKAQAHQTKHSHNHDSPKIYNVDERYDVQNFLHEIGISNEIHSELVKKSDDYVLLLMQHPRFGIPPAFQRFRVDPRVYIKCFFVKNAFDWFSTRKIFSTTEECQAFLSRCCKNRKLRLLAQIPSEDSRMFPLIHTEPHHFDPAHDKNAHHHSENGSDGVLEVLNNKAMMFVDPWEVEAEGNVLHYMHRMHTQRHVELGWDRLSPICTETCDDVIGTVFGDQELVDMWKSTCGEGWLVTSITQYQLDGGYIHRTGHVGTHCVEEEEQKVPFLVEVHARSQRNAMFREVGLPHRFIGVLSVALIEGRELIPCGWVMHTSDPYVFLELVHDNKHETVAESWDIRTYRSRVGDGGVNPRWGTEEDAFSFRFAIPTHRIHTRNGSDKSEQSGIQNVWSAAVTDESQSAARGLESLFQTMHTGPPVMLNCSVYHKNKLMHHQFMGKGTVPLNQLTSGNPIDCWVPLEGVPNGSLHVQLSLSFQLMCSSVAGAHDIDDIVDG</sequence>
<dbReference type="Pfam" id="PF00168">
    <property type="entry name" value="C2"/>
    <property type="match status" value="2"/>
</dbReference>
<dbReference type="SUPFAM" id="SSF49562">
    <property type="entry name" value="C2 domain (Calcium/lipid-binding domain, CaLB)"/>
    <property type="match status" value="1"/>
</dbReference>
<proteinExistence type="predicted"/>
<accession>K3WB75</accession>
<dbReference type="PROSITE" id="PS50004">
    <property type="entry name" value="C2"/>
    <property type="match status" value="1"/>
</dbReference>
<dbReference type="SUPFAM" id="SSF50978">
    <property type="entry name" value="WD40 repeat-like"/>
    <property type="match status" value="1"/>
</dbReference>
<dbReference type="PANTHER" id="PTHR13950:SF9">
    <property type="entry name" value="RABCONNECTIN-3A"/>
    <property type="match status" value="1"/>
</dbReference>
<feature type="compositionally biased region" description="Acidic residues" evidence="1">
    <location>
        <begin position="84"/>
        <end position="93"/>
    </location>
</feature>